<keyword evidence="1" id="KW-1133">Transmembrane helix</keyword>
<dbReference type="AlphaFoldDB" id="A0A166QK41"/>
<dbReference type="STRING" id="436010.A0A166QK41"/>
<evidence type="ECO:0000256" key="1">
    <source>
        <dbReference type="SAM" id="Phobius"/>
    </source>
</evidence>
<keyword evidence="3" id="KW-1185">Reference proteome</keyword>
<accession>A0A166QK41</accession>
<gene>
    <name evidence="2" type="ORF">FIBSPDRAFT_1040378</name>
</gene>
<dbReference type="Proteomes" id="UP000076532">
    <property type="component" value="Unassembled WGS sequence"/>
</dbReference>
<evidence type="ECO:0000313" key="2">
    <source>
        <dbReference type="EMBL" id="KZP27244.1"/>
    </source>
</evidence>
<dbReference type="OrthoDB" id="3561359at2759"/>
<keyword evidence="1" id="KW-0472">Membrane</keyword>
<sequence length="133" mass="15266">MSRKEESRQTPKLESSSLVPETYAAVLYKWTAGRRRASIHGERFYAPLTGRTIHLTRTVVASCYKLFLFFSRLKTEHPMLPHHSPLSAALRTERTTYDRMALLNAWNALLLGVLYLAFQAFLFIFAEHGFSAD</sequence>
<proteinExistence type="predicted"/>
<name>A0A166QK41_9AGAM</name>
<reference evidence="2 3" key="1">
    <citation type="journal article" date="2016" name="Mol. Biol. Evol.">
        <title>Comparative Genomics of Early-Diverging Mushroom-Forming Fungi Provides Insights into the Origins of Lignocellulose Decay Capabilities.</title>
        <authorList>
            <person name="Nagy L.G."/>
            <person name="Riley R."/>
            <person name="Tritt A."/>
            <person name="Adam C."/>
            <person name="Daum C."/>
            <person name="Floudas D."/>
            <person name="Sun H."/>
            <person name="Yadav J.S."/>
            <person name="Pangilinan J."/>
            <person name="Larsson K.H."/>
            <person name="Matsuura K."/>
            <person name="Barry K."/>
            <person name="Labutti K."/>
            <person name="Kuo R."/>
            <person name="Ohm R.A."/>
            <person name="Bhattacharya S.S."/>
            <person name="Shirouzu T."/>
            <person name="Yoshinaga Y."/>
            <person name="Martin F.M."/>
            <person name="Grigoriev I.V."/>
            <person name="Hibbett D.S."/>
        </authorList>
    </citation>
    <scope>NUCLEOTIDE SEQUENCE [LARGE SCALE GENOMIC DNA]</scope>
    <source>
        <strain evidence="2 3">CBS 109695</strain>
    </source>
</reference>
<evidence type="ECO:0000313" key="3">
    <source>
        <dbReference type="Proteomes" id="UP000076532"/>
    </source>
</evidence>
<protein>
    <submittedName>
        <fullName evidence="2">Uncharacterized protein</fullName>
    </submittedName>
</protein>
<organism evidence="2 3">
    <name type="scientific">Athelia psychrophila</name>
    <dbReference type="NCBI Taxonomy" id="1759441"/>
    <lineage>
        <taxon>Eukaryota</taxon>
        <taxon>Fungi</taxon>
        <taxon>Dikarya</taxon>
        <taxon>Basidiomycota</taxon>
        <taxon>Agaricomycotina</taxon>
        <taxon>Agaricomycetes</taxon>
        <taxon>Agaricomycetidae</taxon>
        <taxon>Atheliales</taxon>
        <taxon>Atheliaceae</taxon>
        <taxon>Athelia</taxon>
    </lineage>
</organism>
<feature type="transmembrane region" description="Helical" evidence="1">
    <location>
        <begin position="101"/>
        <end position="126"/>
    </location>
</feature>
<keyword evidence="1" id="KW-0812">Transmembrane</keyword>
<dbReference type="EMBL" id="KV417510">
    <property type="protein sequence ID" value="KZP27244.1"/>
    <property type="molecule type" value="Genomic_DNA"/>
</dbReference>